<dbReference type="EMBL" id="JAPJDZ010000013">
    <property type="protein sequence ID" value="MDP5135776.1"/>
    <property type="molecule type" value="Genomic_DNA"/>
</dbReference>
<name>A0ABT9HXB1_9GAMM</name>
<comment type="caution">
    <text evidence="1">The sequence shown here is derived from an EMBL/GenBank/DDBJ whole genome shotgun (WGS) entry which is preliminary data.</text>
</comment>
<evidence type="ECO:0000313" key="2">
    <source>
        <dbReference type="Proteomes" id="UP001231109"/>
    </source>
</evidence>
<reference evidence="1 2" key="1">
    <citation type="submission" date="2022-11" db="EMBL/GenBank/DDBJ databases">
        <title>Viruses from the air-sea interface of a natural surface slick.</title>
        <authorList>
            <person name="Rahlff J."/>
            <person name="Holmfeldt K."/>
        </authorList>
    </citation>
    <scope>NUCLEOTIDE SEQUENCE [LARGE SCALE GENOMIC DNA]</scope>
    <source>
        <strain evidence="1 2">SMS4</strain>
    </source>
</reference>
<organism evidence="1 2">
    <name type="scientific">Rheinheimera baltica</name>
    <dbReference type="NCBI Taxonomy" id="67576"/>
    <lineage>
        <taxon>Bacteria</taxon>
        <taxon>Pseudomonadati</taxon>
        <taxon>Pseudomonadota</taxon>
        <taxon>Gammaproteobacteria</taxon>
        <taxon>Chromatiales</taxon>
        <taxon>Chromatiaceae</taxon>
        <taxon>Rheinheimera</taxon>
    </lineage>
</organism>
<keyword evidence="2" id="KW-1185">Reference proteome</keyword>
<evidence type="ECO:0000313" key="1">
    <source>
        <dbReference type="EMBL" id="MDP5135776.1"/>
    </source>
</evidence>
<protein>
    <submittedName>
        <fullName evidence="1">Uncharacterized protein</fullName>
    </submittedName>
</protein>
<dbReference type="Proteomes" id="UP001231109">
    <property type="component" value="Unassembled WGS sequence"/>
</dbReference>
<gene>
    <name evidence="1" type="ORF">ORJ04_07425</name>
</gene>
<dbReference type="RefSeq" id="WP_305974908.1">
    <property type="nucleotide sequence ID" value="NZ_JAPJDZ010000013.1"/>
</dbReference>
<accession>A0ABT9HXB1</accession>
<proteinExistence type="predicted"/>
<sequence length="457" mass="52156">MVKCFYLGELRLRTSKLSADSSFMRELKRLLQALTSVSASDSLVSLLSDTHRFLRFANNTPDSNAVTTKPDLMQQLWFLAEKILRLTEGNNPADSLIRSARVLGSLQLTSPESPRRWRELQFGYKLLYRAALSLRLLDHAIQHKLLTDPELYQHEAVRRYADDNCPYRLNVQMPLVVAVMLLDSGQLDADAIALLTGNAGEQDASRSMQPNERQQYLSLSGAAMHQLVNGALQLIPYRGNSREEKQQHQLQQQNKINLIKQLLKAKKTGDITLSPLLGLPQVYSSMVLPGRQRYQYEALPKASLLLRDSVNRGQFPAIWVKHFLTITGIFPQGFGITFIPMQHDNAFAGKYELAIVNQLYPPTPAQPLCRIVSRNLQYRRGGNNCHVSIEHNLYFKPARVRLSVIPEQRLQAILAQLSADWEPGQVRRFIPRCWQPQQFFSQSEHQNLWNNALNQTY</sequence>